<evidence type="ECO:0000256" key="1">
    <source>
        <dbReference type="ARBA" id="ARBA00023015"/>
    </source>
</evidence>
<dbReference type="PANTHER" id="PTHR46796:SF12">
    <property type="entry name" value="HTH-TYPE DNA-BINDING TRANSCRIPTIONAL ACTIVATOR EUTR"/>
    <property type="match status" value="1"/>
</dbReference>
<evidence type="ECO:0000256" key="3">
    <source>
        <dbReference type="ARBA" id="ARBA00023163"/>
    </source>
</evidence>
<reference evidence="6" key="1">
    <citation type="journal article" date="2019" name="Int. J. Syst. Evol. Microbiol.">
        <title>The Global Catalogue of Microorganisms (GCM) 10K type strain sequencing project: providing services to taxonomists for standard genome sequencing and annotation.</title>
        <authorList>
            <consortium name="The Broad Institute Genomics Platform"/>
            <consortium name="The Broad Institute Genome Sequencing Center for Infectious Disease"/>
            <person name="Wu L."/>
            <person name="Ma J."/>
        </authorList>
    </citation>
    <scope>NUCLEOTIDE SEQUENCE [LARGE SCALE GENOMIC DNA]</scope>
    <source>
        <strain evidence="6">JCM 17839</strain>
    </source>
</reference>
<gene>
    <name evidence="5" type="ORF">GCM10023171_21240</name>
</gene>
<keyword evidence="3" id="KW-0804">Transcription</keyword>
<dbReference type="Gene3D" id="1.10.10.60">
    <property type="entry name" value="Homeodomain-like"/>
    <property type="match status" value="1"/>
</dbReference>
<evidence type="ECO:0000313" key="6">
    <source>
        <dbReference type="Proteomes" id="UP001500731"/>
    </source>
</evidence>
<keyword evidence="1" id="KW-0805">Transcription regulation</keyword>
<organism evidence="5 6">
    <name type="scientific">Microbacterium panaciterrae</name>
    <dbReference type="NCBI Taxonomy" id="985759"/>
    <lineage>
        <taxon>Bacteria</taxon>
        <taxon>Bacillati</taxon>
        <taxon>Actinomycetota</taxon>
        <taxon>Actinomycetes</taxon>
        <taxon>Micrococcales</taxon>
        <taxon>Microbacteriaceae</taxon>
        <taxon>Microbacterium</taxon>
    </lineage>
</organism>
<name>A0ABP8PEA1_9MICO</name>
<keyword evidence="2" id="KW-0238">DNA-binding</keyword>
<comment type="caution">
    <text evidence="5">The sequence shown here is derived from an EMBL/GenBank/DDBJ whole genome shotgun (WGS) entry which is preliminary data.</text>
</comment>
<proteinExistence type="predicted"/>
<dbReference type="InterPro" id="IPR050204">
    <property type="entry name" value="AraC_XylS_family_regulators"/>
</dbReference>
<accession>A0ABP8PEA1</accession>
<dbReference type="PANTHER" id="PTHR46796">
    <property type="entry name" value="HTH-TYPE TRANSCRIPTIONAL ACTIVATOR RHAS-RELATED"/>
    <property type="match status" value="1"/>
</dbReference>
<evidence type="ECO:0000256" key="2">
    <source>
        <dbReference type="ARBA" id="ARBA00023125"/>
    </source>
</evidence>
<evidence type="ECO:0000313" key="5">
    <source>
        <dbReference type="EMBL" id="GAA4485998.1"/>
    </source>
</evidence>
<sequence>MQRNAAGGNRRAVAEWWDVASIRDSAIEVGWDIVDSPQPPRIHVNRIGGVSAFATRIRATPMTARWAHPRQGGEPRWRAILMVEGEAEFCFGGRHRLVREGELMIDDLDALEFRSARPTTMLSASGPWHERIGAGFGPAASPARVLRPSAVSASLFTSVLNQGIAARLSSADSAFAAYWRTVEHAVAYLAQSGGSWIPDGLSPANAELYRRALTFLEQNYHRADLSMAQISDGAFSSASSLFRAFRAAGTTPRAELRRLRAAAARERMELGGPDVDIVAVARTSGFPSTAAMQAALTGRSRGSAQPTPAGGV</sequence>
<dbReference type="InterPro" id="IPR018060">
    <property type="entry name" value="HTH_AraC"/>
</dbReference>
<dbReference type="SMART" id="SM00342">
    <property type="entry name" value="HTH_ARAC"/>
    <property type="match status" value="1"/>
</dbReference>
<dbReference type="EMBL" id="BAABGP010000014">
    <property type="protein sequence ID" value="GAA4485998.1"/>
    <property type="molecule type" value="Genomic_DNA"/>
</dbReference>
<evidence type="ECO:0000259" key="4">
    <source>
        <dbReference type="PROSITE" id="PS01124"/>
    </source>
</evidence>
<dbReference type="PROSITE" id="PS01124">
    <property type="entry name" value="HTH_ARAC_FAMILY_2"/>
    <property type="match status" value="1"/>
</dbReference>
<keyword evidence="6" id="KW-1185">Reference proteome</keyword>
<feature type="domain" description="HTH araC/xylS-type" evidence="4">
    <location>
        <begin position="210"/>
        <end position="290"/>
    </location>
</feature>
<dbReference type="Proteomes" id="UP001500731">
    <property type="component" value="Unassembled WGS sequence"/>
</dbReference>
<protein>
    <recommendedName>
        <fullName evidence="4">HTH araC/xylS-type domain-containing protein</fullName>
    </recommendedName>
</protein>
<dbReference type="RefSeq" id="WP_345186788.1">
    <property type="nucleotide sequence ID" value="NZ_BAABGP010000014.1"/>
</dbReference>